<dbReference type="KEGG" id="ddl:Desdi_1645"/>
<evidence type="ECO:0000313" key="9">
    <source>
        <dbReference type="EMBL" id="AGA69134.1"/>
    </source>
</evidence>
<dbReference type="InterPro" id="IPR012286">
    <property type="entry name" value="Tetrahaem_cytochrome"/>
</dbReference>
<dbReference type="OrthoDB" id="9791652at2"/>
<dbReference type="RefSeq" id="WP_015262124.1">
    <property type="nucleotide sequence ID" value="NC_019903.1"/>
</dbReference>
<evidence type="ECO:0000256" key="2">
    <source>
        <dbReference type="ARBA" id="ARBA00022448"/>
    </source>
</evidence>
<dbReference type="Proteomes" id="UP000010797">
    <property type="component" value="Chromosome"/>
</dbReference>
<sequence length="187" mass="20460">MRLVFLLFLSLVMVGAIVGCSGTAKVSTPPATGETTPPSSVAEAWWSPDMDCSVCHSKNVESMGNSTLTISQHAQAGQKCVDCHGLETLQEAHKGGSKVPGVINVRMPKEMCFECHGSYEEIATRTADSTVLEKKEGGYVNPHVRPNENHEDNVECYECHKMHMDYNNKANCLSCHHTGELTCYTCH</sequence>
<dbReference type="GO" id="GO:0046872">
    <property type="term" value="F:metal ion binding"/>
    <property type="evidence" value="ECO:0007669"/>
    <property type="project" value="UniProtKB-KW"/>
</dbReference>
<dbReference type="Pfam" id="PF14537">
    <property type="entry name" value="Cytochrom_c3_2"/>
    <property type="match status" value="1"/>
</dbReference>
<comment type="subcellular location">
    <subcellularLocation>
        <location evidence="1">Cell envelope</location>
    </subcellularLocation>
</comment>
<evidence type="ECO:0000256" key="7">
    <source>
        <dbReference type="SAM" id="SignalP"/>
    </source>
</evidence>
<organism evidence="9 10">
    <name type="scientific">Desulfitobacterium dichloroeliminans (strain LMG P-21439 / DCA1)</name>
    <dbReference type="NCBI Taxonomy" id="871963"/>
    <lineage>
        <taxon>Bacteria</taxon>
        <taxon>Bacillati</taxon>
        <taxon>Bacillota</taxon>
        <taxon>Clostridia</taxon>
        <taxon>Eubacteriales</taxon>
        <taxon>Desulfitobacteriaceae</taxon>
        <taxon>Desulfitobacterium</taxon>
    </lineage>
</organism>
<dbReference type="InterPro" id="IPR036280">
    <property type="entry name" value="Multihaem_cyt_sf"/>
</dbReference>
<evidence type="ECO:0000256" key="1">
    <source>
        <dbReference type="ARBA" id="ARBA00004196"/>
    </source>
</evidence>
<keyword evidence="6" id="KW-0408">Iron</keyword>
<evidence type="ECO:0000256" key="3">
    <source>
        <dbReference type="ARBA" id="ARBA00022617"/>
    </source>
</evidence>
<keyword evidence="7" id="KW-0732">Signal</keyword>
<dbReference type="HOGENOM" id="CLU_107073_0_0_9"/>
<name>L0F5P0_DESDL</name>
<dbReference type="Gene3D" id="1.10.1130.10">
    <property type="entry name" value="Flavocytochrome C3, Chain A"/>
    <property type="match status" value="1"/>
</dbReference>
<protein>
    <submittedName>
        <fullName evidence="9">Doubled CXXCH motif-containing protein</fullName>
    </submittedName>
</protein>
<evidence type="ECO:0000256" key="5">
    <source>
        <dbReference type="ARBA" id="ARBA00022982"/>
    </source>
</evidence>
<gene>
    <name evidence="9" type="ordered locus">Desdi_1645</name>
</gene>
<feature type="domain" description="Tetrahaem cytochrome" evidence="8">
    <location>
        <begin position="73"/>
        <end position="177"/>
    </location>
</feature>
<dbReference type="AlphaFoldDB" id="L0F5P0"/>
<keyword evidence="2" id="KW-0813">Transport</keyword>
<evidence type="ECO:0000259" key="8">
    <source>
        <dbReference type="Pfam" id="PF14537"/>
    </source>
</evidence>
<proteinExistence type="predicted"/>
<feature type="chain" id="PRO_5039198497" evidence="7">
    <location>
        <begin position="25"/>
        <end position="187"/>
    </location>
</feature>
<keyword evidence="4" id="KW-0479">Metal-binding</keyword>
<evidence type="ECO:0000313" key="10">
    <source>
        <dbReference type="Proteomes" id="UP000010797"/>
    </source>
</evidence>
<keyword evidence="10" id="KW-1185">Reference proteome</keyword>
<evidence type="ECO:0000256" key="4">
    <source>
        <dbReference type="ARBA" id="ARBA00022723"/>
    </source>
</evidence>
<keyword evidence="3" id="KW-0349">Heme</keyword>
<dbReference type="PROSITE" id="PS51257">
    <property type="entry name" value="PROKAR_LIPOPROTEIN"/>
    <property type="match status" value="1"/>
</dbReference>
<feature type="signal peptide" evidence="7">
    <location>
        <begin position="1"/>
        <end position="24"/>
    </location>
</feature>
<reference evidence="10" key="1">
    <citation type="submission" date="2012-02" db="EMBL/GenBank/DDBJ databases">
        <title>Complete sequence of Desulfitobacterium dichloroeliminans LMG P-21439.</title>
        <authorList>
            <person name="Lucas S."/>
            <person name="Han J."/>
            <person name="Lapidus A."/>
            <person name="Cheng J.-F."/>
            <person name="Goodwin L."/>
            <person name="Pitluck S."/>
            <person name="Peters L."/>
            <person name="Ovchinnikova G."/>
            <person name="Teshima H."/>
            <person name="Detter J.C."/>
            <person name="Han C."/>
            <person name="Tapia R."/>
            <person name="Land M."/>
            <person name="Hauser L."/>
            <person name="Kyrpides N."/>
            <person name="Ivanova N."/>
            <person name="Pagani I."/>
            <person name="Kruse T."/>
            <person name="de Vos W.M."/>
            <person name="Boon N."/>
            <person name="Smidt H."/>
            <person name="Woyke T."/>
        </authorList>
    </citation>
    <scope>NUCLEOTIDE SEQUENCE [LARGE SCALE GENOMIC DNA]</scope>
    <source>
        <strain evidence="10">LMG P-21439 / DCA1</strain>
    </source>
</reference>
<dbReference type="GO" id="GO:0030313">
    <property type="term" value="C:cell envelope"/>
    <property type="evidence" value="ECO:0007669"/>
    <property type="project" value="UniProtKB-SubCell"/>
</dbReference>
<accession>L0F5P0</accession>
<dbReference type="SUPFAM" id="SSF48695">
    <property type="entry name" value="Multiheme cytochromes"/>
    <property type="match status" value="1"/>
</dbReference>
<dbReference type="EMBL" id="CP003344">
    <property type="protein sequence ID" value="AGA69134.1"/>
    <property type="molecule type" value="Genomic_DNA"/>
</dbReference>
<keyword evidence="5" id="KW-0249">Electron transport</keyword>
<evidence type="ECO:0000256" key="6">
    <source>
        <dbReference type="ARBA" id="ARBA00023004"/>
    </source>
</evidence>